<evidence type="ECO:0000313" key="3">
    <source>
        <dbReference type="Proteomes" id="UP000243591"/>
    </source>
</evidence>
<keyword evidence="1" id="KW-1133">Transmembrane helix</keyword>
<dbReference type="KEGG" id="bths:CNY62_12715"/>
<organism evidence="2 3">
    <name type="scientific">Brochothrix thermosphacta</name>
    <name type="common">Microbacterium thermosphactum</name>
    <dbReference type="NCBI Taxonomy" id="2756"/>
    <lineage>
        <taxon>Bacteria</taxon>
        <taxon>Bacillati</taxon>
        <taxon>Bacillota</taxon>
        <taxon>Bacilli</taxon>
        <taxon>Bacillales</taxon>
        <taxon>Listeriaceae</taxon>
        <taxon>Brochothrix</taxon>
    </lineage>
</organism>
<sequence>MSFWGSAIITLAFGVAIIIIRMKSSKDPATFKKIWIPPLGMLTGGLMFVVPMFRVSPPNILEAIGLGLVFSIVLIWTTKYDIRGDDIYIVRTKSFPYILMGLLVIRLIIKYFLADTIDFGELAGMFWILGVAMIWPWRIAMHFQLKSKLREKSSVLN</sequence>
<dbReference type="Pfam" id="PF07301">
    <property type="entry name" value="DUF1453"/>
    <property type="match status" value="1"/>
</dbReference>
<evidence type="ECO:0000256" key="1">
    <source>
        <dbReference type="SAM" id="Phobius"/>
    </source>
</evidence>
<dbReference type="PIRSF" id="PIRSF021441">
    <property type="entry name" value="DUF1453"/>
    <property type="match status" value="1"/>
</dbReference>
<evidence type="ECO:0000313" key="2">
    <source>
        <dbReference type="EMBL" id="ATF27162.1"/>
    </source>
</evidence>
<gene>
    <name evidence="2" type="ORF">CNY62_12715</name>
</gene>
<feature type="transmembrane region" description="Helical" evidence="1">
    <location>
        <begin position="6"/>
        <end position="22"/>
    </location>
</feature>
<dbReference type="RefSeq" id="WP_029091800.1">
    <property type="nucleotide sequence ID" value="NZ_CBCPHX010000001.1"/>
</dbReference>
<dbReference type="InterPro" id="IPR058247">
    <property type="entry name" value="DUF1453"/>
</dbReference>
<feature type="transmembrane region" description="Helical" evidence="1">
    <location>
        <begin position="60"/>
        <end position="82"/>
    </location>
</feature>
<keyword evidence="1" id="KW-0812">Transmembrane</keyword>
<keyword evidence="3" id="KW-1185">Reference proteome</keyword>
<dbReference type="InterPro" id="IPR031306">
    <property type="entry name" value="CcdC"/>
</dbReference>
<dbReference type="EMBL" id="CP023483">
    <property type="protein sequence ID" value="ATF27162.1"/>
    <property type="molecule type" value="Genomic_DNA"/>
</dbReference>
<dbReference type="PANTHER" id="PTHR39164:SF1">
    <property type="entry name" value="PROTEIN CCDC"/>
    <property type="match status" value="1"/>
</dbReference>
<dbReference type="PANTHER" id="PTHR39164">
    <property type="entry name" value="PROTEIN CCDC"/>
    <property type="match status" value="1"/>
</dbReference>
<name>A0A1D2LKC1_BROTH</name>
<dbReference type="AlphaFoldDB" id="A0A1D2LKC1"/>
<protein>
    <submittedName>
        <fullName evidence="2">DUF1453 domain-containing protein</fullName>
    </submittedName>
</protein>
<feature type="transmembrane region" description="Helical" evidence="1">
    <location>
        <begin position="34"/>
        <end position="54"/>
    </location>
</feature>
<proteinExistence type="predicted"/>
<keyword evidence="1" id="KW-0472">Membrane</keyword>
<reference evidence="2 3" key="1">
    <citation type="submission" date="2017-09" db="EMBL/GenBank/DDBJ databases">
        <title>Complete Genome Sequences of Two Strains of the Meat Spoilage Bacterium Brochothrix thermosphacta Isolated from Ground Chicken.</title>
        <authorList>
            <person name="Paoli G.C."/>
            <person name="Wijey C."/>
            <person name="Chen C.-Y."/>
            <person name="Nguyen L."/>
            <person name="Yan X."/>
            <person name="Irwin P.L."/>
        </authorList>
    </citation>
    <scope>NUCLEOTIDE SEQUENCE [LARGE SCALE GENOMIC DNA]</scope>
    <source>
        <strain evidence="2 3">BI</strain>
    </source>
</reference>
<accession>A0A1D2LKC1</accession>
<dbReference type="GeneID" id="66536063"/>
<feature type="transmembrane region" description="Helical" evidence="1">
    <location>
        <begin position="119"/>
        <end position="140"/>
    </location>
</feature>
<feature type="transmembrane region" description="Helical" evidence="1">
    <location>
        <begin position="94"/>
        <end position="113"/>
    </location>
</feature>
<dbReference type="Proteomes" id="UP000243591">
    <property type="component" value="Chromosome"/>
</dbReference>
<dbReference type="OrthoDB" id="120091at2"/>